<sequence length="110" mass="12419">MAELPGCHGEKGVQVVSLLEDRLERYNVLPATFEILRKASRDVQGGSATRATQFYEIISQNPPPNQAVIDDAVRKDLTNSLQTHWQNLFDGKLDDAFVRQSIEIGQRHEE</sequence>
<feature type="domain" description="Globin-sensor" evidence="1">
    <location>
        <begin position="34"/>
        <end position="109"/>
    </location>
</feature>
<evidence type="ECO:0000313" key="2">
    <source>
        <dbReference type="EMBL" id="HCW66198.1"/>
    </source>
</evidence>
<accession>A0A3D5N6E1</accession>
<reference evidence="2 3" key="1">
    <citation type="journal article" date="2018" name="Nat. Biotechnol.">
        <title>A standardized bacterial taxonomy based on genome phylogeny substantially revises the tree of life.</title>
        <authorList>
            <person name="Parks D.H."/>
            <person name="Chuvochina M."/>
            <person name="Waite D.W."/>
            <person name="Rinke C."/>
            <person name="Skarshewski A."/>
            <person name="Chaumeil P.A."/>
            <person name="Hugenholtz P."/>
        </authorList>
    </citation>
    <scope>NUCLEOTIDE SEQUENCE [LARGE SCALE GENOMIC DNA]</scope>
    <source>
        <strain evidence="2">UBA9881</strain>
    </source>
</reference>
<dbReference type="Proteomes" id="UP000264179">
    <property type="component" value="Unassembled WGS sequence"/>
</dbReference>
<dbReference type="InterPro" id="IPR009050">
    <property type="entry name" value="Globin-like_sf"/>
</dbReference>
<dbReference type="EMBL" id="DPOP01000028">
    <property type="protein sequence ID" value="HCW66198.1"/>
    <property type="molecule type" value="Genomic_DNA"/>
</dbReference>
<dbReference type="AlphaFoldDB" id="A0A3D5N6E1"/>
<protein>
    <recommendedName>
        <fullName evidence="1">Globin-sensor domain-containing protein</fullName>
    </recommendedName>
</protein>
<comment type="caution">
    <text evidence="2">The sequence shown here is derived from an EMBL/GenBank/DDBJ whole genome shotgun (WGS) entry which is preliminary data.</text>
</comment>
<dbReference type="Gene3D" id="1.10.490.10">
    <property type="entry name" value="Globins"/>
    <property type="match status" value="1"/>
</dbReference>
<dbReference type="RefSeq" id="WP_277276488.1">
    <property type="nucleotide sequence ID" value="NZ_DPOP01000028.1"/>
</dbReference>
<name>A0A3D5N6E1_9PROT</name>
<proteinExistence type="predicted"/>
<organism evidence="2 3">
    <name type="scientific">Thalassospira lucentensis</name>
    <dbReference type="NCBI Taxonomy" id="168935"/>
    <lineage>
        <taxon>Bacteria</taxon>
        <taxon>Pseudomonadati</taxon>
        <taxon>Pseudomonadota</taxon>
        <taxon>Alphaproteobacteria</taxon>
        <taxon>Rhodospirillales</taxon>
        <taxon>Thalassospiraceae</taxon>
        <taxon>Thalassospira</taxon>
    </lineage>
</organism>
<dbReference type="Pfam" id="PF11563">
    <property type="entry name" value="Protoglobin"/>
    <property type="match status" value="1"/>
</dbReference>
<dbReference type="InterPro" id="IPR044398">
    <property type="entry name" value="Globin-sensor_dom"/>
</dbReference>
<dbReference type="InterPro" id="IPR012292">
    <property type="entry name" value="Globin/Proto"/>
</dbReference>
<dbReference type="GO" id="GO:0020037">
    <property type="term" value="F:heme binding"/>
    <property type="evidence" value="ECO:0007669"/>
    <property type="project" value="InterPro"/>
</dbReference>
<evidence type="ECO:0000313" key="3">
    <source>
        <dbReference type="Proteomes" id="UP000264179"/>
    </source>
</evidence>
<gene>
    <name evidence="2" type="ORF">DHR80_03090</name>
</gene>
<dbReference type="GO" id="GO:0019825">
    <property type="term" value="F:oxygen binding"/>
    <property type="evidence" value="ECO:0007669"/>
    <property type="project" value="InterPro"/>
</dbReference>
<dbReference type="SUPFAM" id="SSF46458">
    <property type="entry name" value="Globin-like"/>
    <property type="match status" value="1"/>
</dbReference>
<feature type="non-terminal residue" evidence="2">
    <location>
        <position position="110"/>
    </location>
</feature>
<evidence type="ECO:0000259" key="1">
    <source>
        <dbReference type="Pfam" id="PF11563"/>
    </source>
</evidence>